<gene>
    <name evidence="1" type="ORF">NYG90_09720</name>
</gene>
<sequence length="184" mass="21431">MKSTPLHKEHKKICYNQPMKTIHQVITSFFANNSTLASRLHSRENLEKLKYVLPADMQKGLLAISYNPPKLLFCFNHPSHAYNFNHYKKKDIMYCLKSYPDTFKAFLASIEETSMQNFMQNVQISGYVPRHILQHPTSQKPIASHFDEPANGVFINHATDPHLHARFEEIRQLILRNNAKSKHD</sequence>
<protein>
    <submittedName>
        <fullName evidence="1">Uncharacterized protein</fullName>
    </submittedName>
</protein>
<organism evidence="1 2">
    <name type="scientific">Helicobacter zhangjianzhongii</name>
    <dbReference type="NCBI Taxonomy" id="2974574"/>
    <lineage>
        <taxon>Bacteria</taxon>
        <taxon>Pseudomonadati</taxon>
        <taxon>Campylobacterota</taxon>
        <taxon>Epsilonproteobacteria</taxon>
        <taxon>Campylobacterales</taxon>
        <taxon>Helicobacteraceae</taxon>
        <taxon>Helicobacter</taxon>
    </lineage>
</organism>
<name>A0ACC6FUQ0_9HELI</name>
<dbReference type="EMBL" id="JANURN010000011">
    <property type="protein sequence ID" value="MDL0082934.1"/>
    <property type="molecule type" value="Genomic_DNA"/>
</dbReference>
<evidence type="ECO:0000313" key="1">
    <source>
        <dbReference type="EMBL" id="MDL0082934.1"/>
    </source>
</evidence>
<evidence type="ECO:0000313" key="2">
    <source>
        <dbReference type="Proteomes" id="UP001173802"/>
    </source>
</evidence>
<reference evidence="1 2" key="1">
    <citation type="journal article" date="2023" name="Microorganisms">
        <title>Isolation and Genomic Characteristics of Cat-Borne Campylobacter felis sp. nov. and Sheep-Borne Campylobacter ovis sp. nov.</title>
        <authorList>
            <person name="Wang H."/>
            <person name="Li Y."/>
            <person name="Gu Y."/>
            <person name="Zhou G."/>
            <person name="Chen X."/>
            <person name="Zhang X."/>
            <person name="Shao Z."/>
            <person name="Zhang J."/>
            <person name="Zhang M."/>
        </authorList>
    </citation>
    <scope>NUCLEOTIDE SEQUENCE [LARGE SCALE GENOMIC DNA]</scope>
    <source>
        <strain evidence="1 2">XJK30-2</strain>
    </source>
</reference>
<accession>A0ACC6FUQ0</accession>
<keyword evidence="2" id="KW-1185">Reference proteome</keyword>
<comment type="caution">
    <text evidence="1">The sequence shown here is derived from an EMBL/GenBank/DDBJ whole genome shotgun (WGS) entry which is preliminary data.</text>
</comment>
<dbReference type="Proteomes" id="UP001173802">
    <property type="component" value="Unassembled WGS sequence"/>
</dbReference>
<proteinExistence type="predicted"/>